<dbReference type="RefSeq" id="NP_499795.1">
    <property type="nucleotide sequence ID" value="NM_067394.4"/>
</dbReference>
<dbReference type="AGR" id="WB:WBGene00012109"/>
<dbReference type="PaxDb" id="6239-T28A8.3.2"/>
<dbReference type="CTD" id="176782"/>
<dbReference type="PANTHER" id="PTHR23362">
    <property type="entry name" value="L-PLASTIN-RELATED"/>
    <property type="match status" value="1"/>
</dbReference>
<dbReference type="GeneID" id="176782"/>
<name>Q9XU06_CAEEL</name>
<dbReference type="OrthoDB" id="5876028at2759"/>
<dbReference type="PIR" id="T25393">
    <property type="entry name" value="T25393"/>
</dbReference>
<feature type="domain" description="SPK" evidence="2">
    <location>
        <begin position="139"/>
        <end position="250"/>
    </location>
</feature>
<feature type="compositionally biased region" description="Basic and acidic residues" evidence="1">
    <location>
        <begin position="271"/>
        <end position="296"/>
    </location>
</feature>
<feature type="region of interest" description="Disordered" evidence="1">
    <location>
        <begin position="316"/>
        <end position="351"/>
    </location>
</feature>
<gene>
    <name evidence="3" type="ORF">CELE_T28A8.3</name>
    <name evidence="3 5" type="ORF">T28A8.3</name>
</gene>
<dbReference type="PhylomeDB" id="Q9XU06"/>
<protein>
    <submittedName>
        <fullName evidence="3">SPK domain-containing protein</fullName>
    </submittedName>
</protein>
<dbReference type="KEGG" id="cel:CELE_T28A8.3"/>
<dbReference type="InterPro" id="IPR006570">
    <property type="entry name" value="SPK_dom"/>
</dbReference>
<feature type="region of interest" description="Disordered" evidence="1">
    <location>
        <begin position="264"/>
        <end position="304"/>
    </location>
</feature>
<evidence type="ECO:0000256" key="1">
    <source>
        <dbReference type="SAM" id="MobiDB-lite"/>
    </source>
</evidence>
<dbReference type="Proteomes" id="UP000001940">
    <property type="component" value="Chromosome III"/>
</dbReference>
<dbReference type="FunCoup" id="Q9XU06">
    <property type="interactions" value="1338"/>
</dbReference>
<reference evidence="3 4" key="1">
    <citation type="journal article" date="1998" name="Science">
        <title>Genome sequence of the nematode C. elegans: a platform for investigating biology.</title>
        <authorList>
            <consortium name="The C. elegans sequencing consortium"/>
            <person name="Sulson J.E."/>
            <person name="Waterston R."/>
        </authorList>
    </citation>
    <scope>NUCLEOTIDE SEQUENCE [LARGE SCALE GENOMIC DNA]</scope>
    <source>
        <strain evidence="3 4">Bristol N2</strain>
    </source>
</reference>
<organism evidence="3 4">
    <name type="scientific">Caenorhabditis elegans</name>
    <dbReference type="NCBI Taxonomy" id="6239"/>
    <lineage>
        <taxon>Eukaryota</taxon>
        <taxon>Metazoa</taxon>
        <taxon>Ecdysozoa</taxon>
        <taxon>Nematoda</taxon>
        <taxon>Chromadorea</taxon>
        <taxon>Rhabditida</taxon>
        <taxon>Rhabditina</taxon>
        <taxon>Rhabditomorpha</taxon>
        <taxon>Rhabditoidea</taxon>
        <taxon>Rhabditidae</taxon>
        <taxon>Peloderinae</taxon>
        <taxon>Caenorhabditis</taxon>
    </lineage>
</organism>
<proteinExistence type="predicted"/>
<dbReference type="SMR" id="Q9XU06"/>
<evidence type="ECO:0000259" key="2">
    <source>
        <dbReference type="SMART" id="SM00583"/>
    </source>
</evidence>
<dbReference type="SMART" id="SM00583">
    <property type="entry name" value="SPK"/>
    <property type="match status" value="2"/>
</dbReference>
<evidence type="ECO:0000313" key="3">
    <source>
        <dbReference type="EMBL" id="CAB07287.1"/>
    </source>
</evidence>
<feature type="compositionally biased region" description="Basic and acidic residues" evidence="1">
    <location>
        <begin position="316"/>
        <end position="329"/>
    </location>
</feature>
<dbReference type="InterPro" id="IPR053315">
    <property type="entry name" value="Peptidase_C14A"/>
</dbReference>
<feature type="domain" description="SPK" evidence="2">
    <location>
        <begin position="7"/>
        <end position="118"/>
    </location>
</feature>
<feature type="compositionally biased region" description="Acidic residues" evidence="1">
    <location>
        <begin position="330"/>
        <end position="351"/>
    </location>
</feature>
<dbReference type="eggNOG" id="ENOG502TJN5">
    <property type="taxonomic scope" value="Eukaryota"/>
</dbReference>
<sequence length="621" mass="71617">MVFTDTQLERLMSFLVEQTKDSIEPLVVLKVFTEYSNRENDGLSYRFYYDRFRTSVALNMAKLTEYTIEDRIRVMFGFAGEVSDDFLTKIETIGIVKLDEKKRICKFTSHDGKLKLEAVHSHSARMKRMCFLQVKGSADLVRFMDFLVEKTKDTIVPVAACKVLTEYSKRENDGLSYSVYYRRFRRSVAPNMAKFENYSIEERVRIMFGFAGKVADDFLEQIKTEGVVELDDGKRICKYASHDGKLKLEGDHSRSARNKRKYAAYRKTDHHHLSNAKDPKLSRKSGRKSDLEFSDKSDEDDVDSAISKCNFPKRARCEKSADPELHESGESDDDEEMEDVGGIDGDPDLEPIDVEHDKIADRDVADNSSIDDIHENMPARVSESDDDEYIGAVNEDPEHRLFDESHIDYLQSDEEMILEDTDDDVDYAGMVEAQPKPEPIDFHFDQINNRDNFQGNQEMMIENNNRTPFLKRQQIDLSADNRATSAESKTILMHDFLKQLTQFICFLESPKLAEIKQQIKESIGTGEDEKLQVTDIHTVLEAFFFGVSRKIRLDASNNPAMKVKDFTLKFKFFILALDFSELLELKKKVQGIIDEPEFNEKILPISDIRRSLQNLLFTISQ</sequence>
<dbReference type="PANTHER" id="PTHR23362:SF0">
    <property type="entry name" value="CALPONIN-HOMOLOGY (CH) DOMAIN-CONTAINING PROTEIN-RELATED"/>
    <property type="match status" value="1"/>
</dbReference>
<dbReference type="WormBase" id="T28A8.3">
    <property type="protein sequence ID" value="CE18974"/>
    <property type="gene ID" value="WBGene00012109"/>
</dbReference>
<dbReference type="UCSC" id="T28A8.3">
    <property type="organism name" value="c. elegans"/>
</dbReference>
<dbReference type="AlphaFoldDB" id="Q9XU06"/>
<dbReference type="DIP" id="DIP-25132N"/>
<dbReference type="Bgee" id="WBGene00012109">
    <property type="expression patterns" value="Expressed in germ line (C elegans) and 3 other cell types or tissues"/>
</dbReference>
<evidence type="ECO:0000313" key="5">
    <source>
        <dbReference type="WormBase" id="T28A8.3"/>
    </source>
</evidence>
<dbReference type="OMA" id="ICKYASH"/>
<dbReference type="IntAct" id="Q9XU06">
    <property type="interactions" value="1"/>
</dbReference>
<dbReference type="HOGENOM" id="CLU_032754_0_0_1"/>
<dbReference type="EMBL" id="BX284603">
    <property type="protein sequence ID" value="CAB07287.1"/>
    <property type="molecule type" value="Genomic_DNA"/>
</dbReference>
<evidence type="ECO:0000313" key="4">
    <source>
        <dbReference type="Proteomes" id="UP000001940"/>
    </source>
</evidence>
<accession>Q9XU06</accession>
<dbReference type="Pfam" id="PF04435">
    <property type="entry name" value="SPK"/>
    <property type="match status" value="2"/>
</dbReference>
<dbReference type="InParanoid" id="Q9XU06"/>
<dbReference type="STRING" id="6239.T28A8.3.2"/>
<keyword evidence="4" id="KW-1185">Reference proteome</keyword>